<name>A0A2K0T934_TRIHA</name>
<comment type="caution">
    <text evidence="1">The sequence shown here is derived from an EMBL/GenBank/DDBJ whole genome shotgun (WGS) entry which is preliminary data.</text>
</comment>
<protein>
    <recommendedName>
        <fullName evidence="3">CMP/dCMP-type deaminase domain-containing protein</fullName>
    </recommendedName>
</protein>
<proteinExistence type="predicted"/>
<dbReference type="Proteomes" id="UP000236290">
    <property type="component" value="Unassembled WGS sequence"/>
</dbReference>
<reference evidence="1 2" key="1">
    <citation type="submission" date="2017-02" db="EMBL/GenBank/DDBJ databases">
        <title>Genomes of Trichoderma spp. with biocontrol activity.</title>
        <authorList>
            <person name="Gardiner D."/>
            <person name="Kazan K."/>
            <person name="Vos C."/>
            <person name="Harvey P."/>
        </authorList>
    </citation>
    <scope>NUCLEOTIDE SEQUENCE [LARGE SCALE GENOMIC DNA]</scope>
    <source>
        <strain evidence="1 2">Tr1</strain>
    </source>
</reference>
<dbReference type="AlphaFoldDB" id="A0A2K0T934"/>
<evidence type="ECO:0000313" key="1">
    <source>
        <dbReference type="EMBL" id="PNP42041.1"/>
    </source>
</evidence>
<accession>A0A2K0T934</accession>
<dbReference type="OrthoDB" id="3180714at2759"/>
<evidence type="ECO:0008006" key="3">
    <source>
        <dbReference type="Google" id="ProtNLM"/>
    </source>
</evidence>
<sequence>MVARGTDDIKHDTAIWMALAHRVALQAKEAGIGEAMGAMIVQRSEYGTELVGLAGDARYHQGALLAEQASSFFLDYAENRKKLPSLPSRGSSC</sequence>
<organism evidence="1 2">
    <name type="scientific">Trichoderma harzianum</name>
    <name type="common">Hypocrea lixii</name>
    <dbReference type="NCBI Taxonomy" id="5544"/>
    <lineage>
        <taxon>Eukaryota</taxon>
        <taxon>Fungi</taxon>
        <taxon>Dikarya</taxon>
        <taxon>Ascomycota</taxon>
        <taxon>Pezizomycotina</taxon>
        <taxon>Sordariomycetes</taxon>
        <taxon>Hypocreomycetidae</taxon>
        <taxon>Hypocreales</taxon>
        <taxon>Hypocreaceae</taxon>
        <taxon>Trichoderma</taxon>
    </lineage>
</organism>
<dbReference type="EMBL" id="MTYI01000406">
    <property type="protein sequence ID" value="PNP42041.1"/>
    <property type="molecule type" value="Genomic_DNA"/>
</dbReference>
<evidence type="ECO:0000313" key="2">
    <source>
        <dbReference type="Proteomes" id="UP000236290"/>
    </source>
</evidence>
<gene>
    <name evidence="1" type="ORF">THARTR1_11213</name>
</gene>